<organism evidence="2 3">
    <name type="scientific">Dendrobium catenatum</name>
    <dbReference type="NCBI Taxonomy" id="906689"/>
    <lineage>
        <taxon>Eukaryota</taxon>
        <taxon>Viridiplantae</taxon>
        <taxon>Streptophyta</taxon>
        <taxon>Embryophyta</taxon>
        <taxon>Tracheophyta</taxon>
        <taxon>Spermatophyta</taxon>
        <taxon>Magnoliopsida</taxon>
        <taxon>Liliopsida</taxon>
        <taxon>Asparagales</taxon>
        <taxon>Orchidaceae</taxon>
        <taxon>Epidendroideae</taxon>
        <taxon>Malaxideae</taxon>
        <taxon>Dendrobiinae</taxon>
        <taxon>Dendrobium</taxon>
    </lineage>
</organism>
<evidence type="ECO:0000259" key="1">
    <source>
        <dbReference type="Pfam" id="PF04937"/>
    </source>
</evidence>
<dbReference type="Proteomes" id="UP000233837">
    <property type="component" value="Unassembled WGS sequence"/>
</dbReference>
<dbReference type="EMBL" id="KZ502537">
    <property type="protein sequence ID" value="PKU76991.1"/>
    <property type="molecule type" value="Genomic_DNA"/>
</dbReference>
<dbReference type="Pfam" id="PF04937">
    <property type="entry name" value="DUF659"/>
    <property type="match status" value="1"/>
</dbReference>
<feature type="domain" description="DUF659" evidence="1">
    <location>
        <begin position="2"/>
        <end position="55"/>
    </location>
</feature>
<evidence type="ECO:0000313" key="2">
    <source>
        <dbReference type="EMBL" id="PKU76991.1"/>
    </source>
</evidence>
<keyword evidence="3" id="KW-1185">Reference proteome</keyword>
<evidence type="ECO:0000313" key="3">
    <source>
        <dbReference type="Proteomes" id="UP000233837"/>
    </source>
</evidence>
<dbReference type="InterPro" id="IPR007021">
    <property type="entry name" value="DUF659"/>
</dbReference>
<accession>A0A2I0WMW9</accession>
<dbReference type="AlphaFoldDB" id="A0A2I0WMW9"/>
<proteinExistence type="predicted"/>
<reference evidence="2 3" key="1">
    <citation type="journal article" date="2016" name="Sci. Rep.">
        <title>The Dendrobium catenatum Lindl. genome sequence provides insights into polysaccharide synthase, floral development and adaptive evolution.</title>
        <authorList>
            <person name="Zhang G.Q."/>
            <person name="Xu Q."/>
            <person name="Bian C."/>
            <person name="Tsai W.C."/>
            <person name="Yeh C.M."/>
            <person name="Liu K.W."/>
            <person name="Yoshida K."/>
            <person name="Zhang L.S."/>
            <person name="Chang S.B."/>
            <person name="Chen F."/>
            <person name="Shi Y."/>
            <person name="Su Y.Y."/>
            <person name="Zhang Y.Q."/>
            <person name="Chen L.J."/>
            <person name="Yin Y."/>
            <person name="Lin M."/>
            <person name="Huang H."/>
            <person name="Deng H."/>
            <person name="Wang Z.W."/>
            <person name="Zhu S.L."/>
            <person name="Zhao X."/>
            <person name="Deng C."/>
            <person name="Niu S.C."/>
            <person name="Huang J."/>
            <person name="Wang M."/>
            <person name="Liu G.H."/>
            <person name="Yang H.J."/>
            <person name="Xiao X.J."/>
            <person name="Hsiao Y.Y."/>
            <person name="Wu W.L."/>
            <person name="Chen Y.Y."/>
            <person name="Mitsuda N."/>
            <person name="Ohme-Takagi M."/>
            <person name="Luo Y.B."/>
            <person name="Van de Peer Y."/>
            <person name="Liu Z.J."/>
        </authorList>
    </citation>
    <scope>NUCLEOTIDE SEQUENCE [LARGE SCALE GENOMIC DNA]</scope>
    <source>
        <tissue evidence="2">The whole plant</tissue>
    </source>
</reference>
<reference evidence="2 3" key="2">
    <citation type="journal article" date="2017" name="Nature">
        <title>The Apostasia genome and the evolution of orchids.</title>
        <authorList>
            <person name="Zhang G.Q."/>
            <person name="Liu K.W."/>
            <person name="Li Z."/>
            <person name="Lohaus R."/>
            <person name="Hsiao Y.Y."/>
            <person name="Niu S.C."/>
            <person name="Wang J.Y."/>
            <person name="Lin Y.C."/>
            <person name="Xu Q."/>
            <person name="Chen L.J."/>
            <person name="Yoshida K."/>
            <person name="Fujiwara S."/>
            <person name="Wang Z.W."/>
            <person name="Zhang Y.Q."/>
            <person name="Mitsuda N."/>
            <person name="Wang M."/>
            <person name="Liu G.H."/>
            <person name="Pecoraro L."/>
            <person name="Huang H.X."/>
            <person name="Xiao X.J."/>
            <person name="Lin M."/>
            <person name="Wu X.Y."/>
            <person name="Wu W.L."/>
            <person name="Chen Y.Y."/>
            <person name="Chang S.B."/>
            <person name="Sakamoto S."/>
            <person name="Ohme-Takagi M."/>
            <person name="Yagi M."/>
            <person name="Zeng S.J."/>
            <person name="Shen C.Y."/>
            <person name="Yeh C.M."/>
            <person name="Luo Y.B."/>
            <person name="Tsai W.C."/>
            <person name="Van de Peer Y."/>
            <person name="Liu Z.J."/>
        </authorList>
    </citation>
    <scope>NUCLEOTIDE SEQUENCE [LARGE SCALE GENOMIC DNA]</scope>
    <source>
        <tissue evidence="2">The whole plant</tissue>
    </source>
</reference>
<sequence>MYDLRTWILKEELESTDKSIEEIKKTWVQTGVTIMSDGWSDIKHSSLINILKAIVCGNIILYLRRLLLNCGG</sequence>
<gene>
    <name evidence="2" type="ORF">MA16_Dca001597</name>
</gene>
<protein>
    <recommendedName>
        <fullName evidence="1">DUF659 domain-containing protein</fullName>
    </recommendedName>
</protein>
<name>A0A2I0WMW9_9ASPA</name>